<feature type="coiled-coil region" evidence="5">
    <location>
        <begin position="402"/>
        <end position="429"/>
    </location>
</feature>
<evidence type="ECO:0000313" key="8">
    <source>
        <dbReference type="EMBL" id="SFC17970.1"/>
    </source>
</evidence>
<evidence type="ECO:0000256" key="4">
    <source>
        <dbReference type="ARBA" id="ARBA00023143"/>
    </source>
</evidence>
<accession>A0A1I1HA29</accession>
<dbReference type="Proteomes" id="UP000199058">
    <property type="component" value="Unassembled WGS sequence"/>
</dbReference>
<evidence type="ECO:0000256" key="3">
    <source>
        <dbReference type="ARBA" id="ARBA00023054"/>
    </source>
</evidence>
<dbReference type="OrthoDB" id="5980200at2"/>
<dbReference type="GO" id="GO:0009424">
    <property type="term" value="C:bacterial-type flagellum hook"/>
    <property type="evidence" value="ECO:0007669"/>
    <property type="project" value="UniProtKB-UniRule"/>
</dbReference>
<dbReference type="Pfam" id="PF07196">
    <property type="entry name" value="Flagellin_IN"/>
    <property type="match status" value="1"/>
</dbReference>
<dbReference type="RefSeq" id="WP_091962164.1">
    <property type="nucleotide sequence ID" value="NZ_FOLH01000003.1"/>
</dbReference>
<dbReference type="PANTHER" id="PTHR30288">
    <property type="entry name" value="FLAGELLAR CAP/ASSEMBLY PROTEIN FLID"/>
    <property type="match status" value="1"/>
</dbReference>
<comment type="subunit">
    <text evidence="2 5">Homopentamer.</text>
</comment>
<dbReference type="PANTHER" id="PTHR30288:SF0">
    <property type="entry name" value="FLAGELLAR HOOK-ASSOCIATED PROTEIN 2"/>
    <property type="match status" value="1"/>
</dbReference>
<dbReference type="InterPro" id="IPR003481">
    <property type="entry name" value="FliD_N"/>
</dbReference>
<keyword evidence="8" id="KW-0969">Cilium</keyword>
<dbReference type="InterPro" id="IPR040026">
    <property type="entry name" value="FliD"/>
</dbReference>
<feature type="domain" description="Flagellar hook-associated protein 2 C-terminal" evidence="7">
    <location>
        <begin position="204"/>
        <end position="445"/>
    </location>
</feature>
<dbReference type="Pfam" id="PF02465">
    <property type="entry name" value="FliD_N"/>
    <property type="match status" value="1"/>
</dbReference>
<evidence type="ECO:0000256" key="1">
    <source>
        <dbReference type="ARBA" id="ARBA00009764"/>
    </source>
</evidence>
<comment type="similarity">
    <text evidence="1 5">Belongs to the FliD family.</text>
</comment>
<dbReference type="Pfam" id="PF07195">
    <property type="entry name" value="FliD_C"/>
    <property type="match status" value="1"/>
</dbReference>
<dbReference type="EMBL" id="FOLH01000003">
    <property type="protein sequence ID" value="SFC17970.1"/>
    <property type="molecule type" value="Genomic_DNA"/>
</dbReference>
<dbReference type="GO" id="GO:0009421">
    <property type="term" value="C:bacterial-type flagellum filament cap"/>
    <property type="evidence" value="ECO:0007669"/>
    <property type="project" value="InterPro"/>
</dbReference>
<proteinExistence type="inferred from homology"/>
<dbReference type="GO" id="GO:0005576">
    <property type="term" value="C:extracellular region"/>
    <property type="evidence" value="ECO:0007669"/>
    <property type="project" value="UniProtKB-SubCell"/>
</dbReference>
<keyword evidence="8" id="KW-0282">Flagellum</keyword>
<keyword evidence="8" id="KW-0966">Cell projection</keyword>
<keyword evidence="9" id="KW-1185">Reference proteome</keyword>
<protein>
    <recommendedName>
        <fullName evidence="5">Flagellar hook-associated protein 2</fullName>
        <shortName evidence="5">HAP2</shortName>
    </recommendedName>
    <alternativeName>
        <fullName evidence="5">Flagellar cap protein</fullName>
    </alternativeName>
</protein>
<keyword evidence="3 5" id="KW-0175">Coiled coil</keyword>
<evidence type="ECO:0000256" key="2">
    <source>
        <dbReference type="ARBA" id="ARBA00011255"/>
    </source>
</evidence>
<comment type="subcellular location">
    <subcellularLocation>
        <location evidence="5">Secreted</location>
    </subcellularLocation>
    <subcellularLocation>
        <location evidence="5">Bacterial flagellum</location>
    </subcellularLocation>
</comment>
<evidence type="ECO:0000313" key="9">
    <source>
        <dbReference type="Proteomes" id="UP000199058"/>
    </source>
</evidence>
<keyword evidence="4 5" id="KW-0975">Bacterial flagellum</keyword>
<dbReference type="AlphaFoldDB" id="A0A1I1HA29"/>
<dbReference type="GO" id="GO:0007155">
    <property type="term" value="P:cell adhesion"/>
    <property type="evidence" value="ECO:0007669"/>
    <property type="project" value="InterPro"/>
</dbReference>
<evidence type="ECO:0000256" key="5">
    <source>
        <dbReference type="RuleBase" id="RU362066"/>
    </source>
</evidence>
<evidence type="ECO:0000259" key="7">
    <source>
        <dbReference type="Pfam" id="PF07195"/>
    </source>
</evidence>
<organism evidence="8 9">
    <name type="scientific">Marinospirillum celere</name>
    <dbReference type="NCBI Taxonomy" id="1122252"/>
    <lineage>
        <taxon>Bacteria</taxon>
        <taxon>Pseudomonadati</taxon>
        <taxon>Pseudomonadota</taxon>
        <taxon>Gammaproteobacteria</taxon>
        <taxon>Oceanospirillales</taxon>
        <taxon>Oceanospirillaceae</taxon>
        <taxon>Marinospirillum</taxon>
    </lineage>
</organism>
<name>A0A1I1HA29_9GAMM</name>
<evidence type="ECO:0000259" key="6">
    <source>
        <dbReference type="Pfam" id="PF02465"/>
    </source>
</evidence>
<dbReference type="InterPro" id="IPR010810">
    <property type="entry name" value="Flagellin_hook_IN_motif"/>
</dbReference>
<sequence length="462" mass="49688">MSGISFSGLGSGLPVDEIVQASVQARAQPLERMQVQRAEADAKISAYGQLTSKVNAFQSAMSDLTGENNYNQMRADSSNEGLFTASADYLANATSGNYNIEVESEAQNYRWVSNEIALDAELDPIEIEGVEITPGGDGTLDDLRAAINANEDLEGVSANIVNTGDGQGRLIINADETGQENELTINNSGSLAQDADLSIENDLDAVIKIDGIEATSSSNRFENVVTGVTIDITPGALNDPNASSSGVLEIDRDTEAVKENIHAFRDAYNDLMSFLNEAKSATVNDDGEVEGGALAGESVIRSLEGELRGIIGSAASSDPNDYDSTLLNLGFKTVVDTTGEGTGPRDGHLEIDDERLSEMLDNEFDEVARIFGDEDFGYASRLEEAASRMTDSTRDGLIPSRTDGLNARVDRLEDRMQDTIDRLDSYEERLYRQFNAIESVTANLNTQGQQIQQQFAGLPGYG</sequence>
<feature type="domain" description="Flagellar hook-associated protein 2 N-terminal" evidence="6">
    <location>
        <begin position="11"/>
        <end position="108"/>
    </location>
</feature>
<gene>
    <name evidence="8" type="ORF">SAMN05660443_1758</name>
</gene>
<dbReference type="STRING" id="1122252.SAMN05660443_1758"/>
<dbReference type="GO" id="GO:0071973">
    <property type="term" value="P:bacterial-type flagellum-dependent cell motility"/>
    <property type="evidence" value="ECO:0007669"/>
    <property type="project" value="TreeGrafter"/>
</dbReference>
<comment type="function">
    <text evidence="5">Required for morphogenesis and for the elongation of the flagellar filament by facilitating polymerization of the flagellin monomers at the tip of growing filament. Forms a capping structure, which prevents flagellin subunits (transported through the central channel of the flagellum) from leaking out without polymerization at the distal end.</text>
</comment>
<keyword evidence="5" id="KW-0964">Secreted</keyword>
<reference evidence="8 9" key="1">
    <citation type="submission" date="2016-10" db="EMBL/GenBank/DDBJ databases">
        <authorList>
            <person name="de Groot N.N."/>
        </authorList>
    </citation>
    <scope>NUCLEOTIDE SEQUENCE [LARGE SCALE GENOMIC DNA]</scope>
    <source>
        <strain evidence="8 9">DSM 18438</strain>
    </source>
</reference>
<dbReference type="InterPro" id="IPR010809">
    <property type="entry name" value="FliD_C"/>
</dbReference>